<dbReference type="Pfam" id="PF12689">
    <property type="entry name" value="Acid_PPase"/>
    <property type="match status" value="1"/>
</dbReference>
<name>A0A2H8TIK4_9HEMI</name>
<protein>
    <submittedName>
        <fullName evidence="1">Magnesium-dependent phosphatase 1</fullName>
    </submittedName>
</protein>
<sequence length="172" mass="19833">MASSLEETITRVPKMAVFDLDYTLWPFWIDTHVNPPFHKSGPKIVLDFTGRKIKHYPDVPQILKFLQDKNIGISVASRTGEIDGAEQLIQLFGWDKYFQNKQIYPGSKVTHINKISKKCNIKLEDMIFFDDEQRNIDDLERLGVVSILVKNGMTMEVLMNGLKKFSDIRSNV</sequence>
<accession>A0A2H8TIK4</accession>
<dbReference type="GO" id="GO:0003993">
    <property type="term" value="F:acid phosphatase activity"/>
    <property type="evidence" value="ECO:0007669"/>
    <property type="project" value="TreeGrafter"/>
</dbReference>
<dbReference type="InterPro" id="IPR010036">
    <property type="entry name" value="MDP_1_eu_arc"/>
</dbReference>
<dbReference type="InterPro" id="IPR023214">
    <property type="entry name" value="HAD_sf"/>
</dbReference>
<reference evidence="1" key="1">
    <citation type="submission" date="2017-10" db="EMBL/GenBank/DDBJ databases">
        <title>Transcriptome Assembly of Sugarcane Aphid Adults.</title>
        <authorList>
            <person name="Scully E.D."/>
            <person name="Palmer N.A."/>
            <person name="Geib S.M."/>
            <person name="Sarath G."/>
            <person name="Sattler S.E."/>
        </authorList>
    </citation>
    <scope>NUCLEOTIDE SEQUENCE</scope>
    <source>
        <tissue evidence="1">Whole body</tissue>
    </source>
</reference>
<dbReference type="OrthoDB" id="2865258at2759"/>
<dbReference type="PANTHER" id="PTHR17901">
    <property type="entry name" value="MAGNESIUM-DEPENDENT PHOSPHATASE 1 MDP1"/>
    <property type="match status" value="1"/>
</dbReference>
<dbReference type="AlphaFoldDB" id="A0A2H8TIK4"/>
<dbReference type="SFLD" id="SFLDS00003">
    <property type="entry name" value="Haloacid_Dehalogenase"/>
    <property type="match status" value="1"/>
</dbReference>
<dbReference type="NCBIfam" id="TIGR01681">
    <property type="entry name" value="HAD-SF-IIIC"/>
    <property type="match status" value="1"/>
</dbReference>
<organism evidence="1">
    <name type="scientific">Melanaphis sacchari</name>
    <dbReference type="NCBI Taxonomy" id="742174"/>
    <lineage>
        <taxon>Eukaryota</taxon>
        <taxon>Metazoa</taxon>
        <taxon>Ecdysozoa</taxon>
        <taxon>Arthropoda</taxon>
        <taxon>Hexapoda</taxon>
        <taxon>Insecta</taxon>
        <taxon>Pterygota</taxon>
        <taxon>Neoptera</taxon>
        <taxon>Paraneoptera</taxon>
        <taxon>Hemiptera</taxon>
        <taxon>Sternorrhyncha</taxon>
        <taxon>Aphidomorpha</taxon>
        <taxon>Aphidoidea</taxon>
        <taxon>Aphididae</taxon>
        <taxon>Aphidini</taxon>
        <taxon>Melanaphis</taxon>
    </lineage>
</organism>
<dbReference type="CDD" id="cd07501">
    <property type="entry name" value="HAD_MDP-1_like"/>
    <property type="match status" value="1"/>
</dbReference>
<dbReference type="SFLD" id="SFLDG01131">
    <property type="entry name" value="C1.5.2:_MDP_Like"/>
    <property type="match status" value="1"/>
</dbReference>
<dbReference type="SUPFAM" id="SSF56784">
    <property type="entry name" value="HAD-like"/>
    <property type="match status" value="1"/>
</dbReference>
<gene>
    <name evidence="1" type="primary">Mdp1_0</name>
</gene>
<dbReference type="EMBL" id="GFXV01002168">
    <property type="protein sequence ID" value="MBW13973.1"/>
    <property type="molecule type" value="Transcribed_RNA"/>
</dbReference>
<evidence type="ECO:0000313" key="1">
    <source>
        <dbReference type="EMBL" id="MBW13973.1"/>
    </source>
</evidence>
<dbReference type="PANTHER" id="PTHR17901:SF14">
    <property type="entry name" value="MAGNESIUM-DEPENDENT PHOSPHATASE 1"/>
    <property type="match status" value="1"/>
</dbReference>
<proteinExistence type="predicted"/>
<dbReference type="InterPro" id="IPR010033">
    <property type="entry name" value="HAD_SF_ppase_IIIC"/>
</dbReference>
<dbReference type="Gene3D" id="3.40.50.1000">
    <property type="entry name" value="HAD superfamily/HAD-like"/>
    <property type="match status" value="1"/>
</dbReference>
<dbReference type="InterPro" id="IPR035679">
    <property type="entry name" value="MDP-1_euk"/>
</dbReference>
<dbReference type="InterPro" id="IPR036412">
    <property type="entry name" value="HAD-like_sf"/>
</dbReference>
<dbReference type="NCBIfam" id="TIGR01685">
    <property type="entry name" value="MDP-1"/>
    <property type="match status" value="1"/>
</dbReference>
<dbReference type="SFLD" id="SFLDG01129">
    <property type="entry name" value="C1.5:_HAD__Beta-PGM__Phosphata"/>
    <property type="match status" value="1"/>
</dbReference>